<accession>A0A8J7G4J6</accession>
<dbReference type="SUPFAM" id="SSF64438">
    <property type="entry name" value="CNF1/YfiH-like putative cysteine hydrolases"/>
    <property type="match status" value="1"/>
</dbReference>
<dbReference type="Gene3D" id="3.60.140.10">
    <property type="entry name" value="CNF1/YfiH-like putative cysteine hydrolases"/>
    <property type="match status" value="1"/>
</dbReference>
<dbReference type="PANTHER" id="PTHR30616:SF2">
    <property type="entry name" value="PURINE NUCLEOSIDE PHOSPHORYLASE LACC1"/>
    <property type="match status" value="1"/>
</dbReference>
<dbReference type="AlphaFoldDB" id="A0A8J7G4J6"/>
<evidence type="ECO:0000256" key="2">
    <source>
        <dbReference type="ARBA" id="ARBA00001947"/>
    </source>
</evidence>
<dbReference type="InterPro" id="IPR038371">
    <property type="entry name" value="Cu_polyphenol_OxRdtase_sf"/>
</dbReference>
<evidence type="ECO:0000256" key="1">
    <source>
        <dbReference type="ARBA" id="ARBA00000553"/>
    </source>
</evidence>
<name>A0A8J7G4J6_9BACL</name>
<dbReference type="GO" id="GO:0016787">
    <property type="term" value="F:hydrolase activity"/>
    <property type="evidence" value="ECO:0007669"/>
    <property type="project" value="UniProtKB-KW"/>
</dbReference>
<dbReference type="GO" id="GO:0017061">
    <property type="term" value="F:S-methyl-5-thioadenosine phosphorylase activity"/>
    <property type="evidence" value="ECO:0007669"/>
    <property type="project" value="UniProtKB-EC"/>
</dbReference>
<comment type="catalytic activity">
    <reaction evidence="11">
        <text>S-methyl-5'-thioadenosine + phosphate = 5-(methylsulfanyl)-alpha-D-ribose 1-phosphate + adenine</text>
        <dbReference type="Rhea" id="RHEA:11852"/>
        <dbReference type="ChEBI" id="CHEBI:16708"/>
        <dbReference type="ChEBI" id="CHEBI:17509"/>
        <dbReference type="ChEBI" id="CHEBI:43474"/>
        <dbReference type="ChEBI" id="CHEBI:58533"/>
        <dbReference type="EC" id="2.4.2.28"/>
    </reaction>
    <physiologicalReaction direction="left-to-right" evidence="11">
        <dbReference type="Rhea" id="RHEA:11853"/>
    </physiologicalReaction>
</comment>
<evidence type="ECO:0000313" key="14">
    <source>
        <dbReference type="Proteomes" id="UP000622653"/>
    </source>
</evidence>
<evidence type="ECO:0000256" key="3">
    <source>
        <dbReference type="ARBA" id="ARBA00003215"/>
    </source>
</evidence>
<comment type="catalytic activity">
    <reaction evidence="10">
        <text>adenosine + phosphate = alpha-D-ribose 1-phosphate + adenine</text>
        <dbReference type="Rhea" id="RHEA:27642"/>
        <dbReference type="ChEBI" id="CHEBI:16335"/>
        <dbReference type="ChEBI" id="CHEBI:16708"/>
        <dbReference type="ChEBI" id="CHEBI:43474"/>
        <dbReference type="ChEBI" id="CHEBI:57720"/>
        <dbReference type="EC" id="2.4.2.1"/>
    </reaction>
    <physiologicalReaction direction="left-to-right" evidence="10">
        <dbReference type="Rhea" id="RHEA:27643"/>
    </physiologicalReaction>
</comment>
<comment type="cofactor">
    <cofactor evidence="2">
        <name>Zn(2+)</name>
        <dbReference type="ChEBI" id="CHEBI:29105"/>
    </cofactor>
</comment>
<comment type="catalytic activity">
    <reaction evidence="1">
        <text>inosine + phosphate = alpha-D-ribose 1-phosphate + hypoxanthine</text>
        <dbReference type="Rhea" id="RHEA:27646"/>
        <dbReference type="ChEBI" id="CHEBI:17368"/>
        <dbReference type="ChEBI" id="CHEBI:17596"/>
        <dbReference type="ChEBI" id="CHEBI:43474"/>
        <dbReference type="ChEBI" id="CHEBI:57720"/>
        <dbReference type="EC" id="2.4.2.1"/>
    </reaction>
    <physiologicalReaction direction="left-to-right" evidence="1">
        <dbReference type="Rhea" id="RHEA:27647"/>
    </physiologicalReaction>
</comment>
<dbReference type="PANTHER" id="PTHR30616">
    <property type="entry name" value="UNCHARACTERIZED PROTEIN YFIH"/>
    <property type="match status" value="1"/>
</dbReference>
<dbReference type="EMBL" id="JADKPV010000008">
    <property type="protein sequence ID" value="MBF4502105.1"/>
    <property type="molecule type" value="Genomic_DNA"/>
</dbReference>
<keyword evidence="14" id="KW-1185">Reference proteome</keyword>
<comment type="catalytic activity">
    <reaction evidence="9">
        <text>adenosine + H2O + H(+) = inosine + NH4(+)</text>
        <dbReference type="Rhea" id="RHEA:24408"/>
        <dbReference type="ChEBI" id="CHEBI:15377"/>
        <dbReference type="ChEBI" id="CHEBI:15378"/>
        <dbReference type="ChEBI" id="CHEBI:16335"/>
        <dbReference type="ChEBI" id="CHEBI:17596"/>
        <dbReference type="ChEBI" id="CHEBI:28938"/>
        <dbReference type="EC" id="3.5.4.4"/>
    </reaction>
    <physiologicalReaction direction="left-to-right" evidence="9">
        <dbReference type="Rhea" id="RHEA:24409"/>
    </physiologicalReaction>
</comment>
<evidence type="ECO:0000256" key="12">
    <source>
        <dbReference type="RuleBase" id="RU361274"/>
    </source>
</evidence>
<keyword evidence="7" id="KW-0378">Hydrolase</keyword>
<evidence type="ECO:0000256" key="9">
    <source>
        <dbReference type="ARBA" id="ARBA00047989"/>
    </source>
</evidence>
<organism evidence="13 14">
    <name type="scientific">Savagea serpentis</name>
    <dbReference type="NCBI Taxonomy" id="2785297"/>
    <lineage>
        <taxon>Bacteria</taxon>
        <taxon>Bacillati</taxon>
        <taxon>Bacillota</taxon>
        <taxon>Bacilli</taxon>
        <taxon>Bacillales</taxon>
        <taxon>Caryophanaceae</taxon>
        <taxon>Savagea</taxon>
    </lineage>
</organism>
<evidence type="ECO:0000256" key="5">
    <source>
        <dbReference type="ARBA" id="ARBA00022679"/>
    </source>
</evidence>
<evidence type="ECO:0000256" key="10">
    <source>
        <dbReference type="ARBA" id="ARBA00048968"/>
    </source>
</evidence>
<proteinExistence type="inferred from homology"/>
<protein>
    <recommendedName>
        <fullName evidence="12">Purine nucleoside phosphorylase</fullName>
    </recommendedName>
</protein>
<dbReference type="NCBIfam" id="TIGR00726">
    <property type="entry name" value="peptidoglycan editing factor PgeF"/>
    <property type="match status" value="1"/>
</dbReference>
<evidence type="ECO:0000256" key="11">
    <source>
        <dbReference type="ARBA" id="ARBA00049893"/>
    </source>
</evidence>
<evidence type="ECO:0000256" key="4">
    <source>
        <dbReference type="ARBA" id="ARBA00007353"/>
    </source>
</evidence>
<dbReference type="Proteomes" id="UP000622653">
    <property type="component" value="Unassembled WGS sequence"/>
</dbReference>
<dbReference type="InterPro" id="IPR011324">
    <property type="entry name" value="Cytotoxic_necrot_fac-like_cat"/>
</dbReference>
<keyword evidence="5" id="KW-0808">Transferase</keyword>
<evidence type="ECO:0000256" key="8">
    <source>
        <dbReference type="ARBA" id="ARBA00022833"/>
    </source>
</evidence>
<comment type="caution">
    <text evidence="13">The sequence shown here is derived from an EMBL/GenBank/DDBJ whole genome shotgun (WGS) entry which is preliminary data.</text>
</comment>
<sequence>MIEWKKRDSIIAGWTMKDDTKPSHFSMALHTGHPHVDIIKNRQTLAEAIQYPLEQFVCAQQTHSANVHKVTYEDAGRGAFCYEEGIPSTDALYTTEFDIVLSTFVADCIPLLFYNERDHIIGAIHSGWQGTLQNIVGTTFATIQNNERRSIEDFHVFVGPSIQQHNFEVDRDVYEKFAKLDDALPFIHFKEETKKWHIDTRGVVQQQLIQSGIPAHHLHFDERCTFDTSNAFSYRQNRQCGRHLGFIVQKKND</sequence>
<dbReference type="RefSeq" id="WP_194563593.1">
    <property type="nucleotide sequence ID" value="NZ_JADKPV010000008.1"/>
</dbReference>
<reference evidence="13" key="1">
    <citation type="submission" date="2020-11" db="EMBL/GenBank/DDBJ databases">
        <title>Multidrug resistant novel bacterium Savagea serpentis sp. nov., isolated from the scats of a vine snake (Ahaetulla nasuta).</title>
        <authorList>
            <person name="Venkata Ramana V."/>
            <person name="Vikas Patil S."/>
            <person name="Yogita Lugani V."/>
        </authorList>
    </citation>
    <scope>NUCLEOTIDE SEQUENCE</scope>
    <source>
        <strain evidence="13">SN6</strain>
    </source>
</reference>
<gene>
    <name evidence="13" type="primary">pgeF</name>
    <name evidence="13" type="ORF">IRY55_12120</name>
</gene>
<keyword evidence="6" id="KW-0479">Metal-binding</keyword>
<dbReference type="CDD" id="cd16833">
    <property type="entry name" value="YfiH"/>
    <property type="match status" value="1"/>
</dbReference>
<dbReference type="InterPro" id="IPR003730">
    <property type="entry name" value="Cu_polyphenol_OxRdtase"/>
</dbReference>
<comment type="similarity">
    <text evidence="4 12">Belongs to the purine nucleoside phosphorylase YfiH/LACC1 family.</text>
</comment>
<dbReference type="GO" id="GO:0005507">
    <property type="term" value="F:copper ion binding"/>
    <property type="evidence" value="ECO:0007669"/>
    <property type="project" value="TreeGrafter"/>
</dbReference>
<dbReference type="Pfam" id="PF02578">
    <property type="entry name" value="Cu-oxidase_4"/>
    <property type="match status" value="1"/>
</dbReference>
<keyword evidence="8" id="KW-0862">Zinc</keyword>
<evidence type="ECO:0000256" key="6">
    <source>
        <dbReference type="ARBA" id="ARBA00022723"/>
    </source>
</evidence>
<comment type="function">
    <text evidence="3">Purine nucleoside enzyme that catalyzes the phosphorolysis of adenosine and inosine nucleosides, yielding D-ribose 1-phosphate and the respective free bases, adenine and hypoxanthine. Also catalyzes the phosphorolysis of S-methyl-5'-thioadenosine into adenine and S-methyl-5-thio-alpha-D-ribose 1-phosphate. Also has adenosine deaminase activity.</text>
</comment>
<evidence type="ECO:0000313" key="13">
    <source>
        <dbReference type="EMBL" id="MBF4502105.1"/>
    </source>
</evidence>
<evidence type="ECO:0000256" key="7">
    <source>
        <dbReference type="ARBA" id="ARBA00022801"/>
    </source>
</evidence>